<keyword evidence="1" id="KW-1133">Transmembrane helix</keyword>
<keyword evidence="1" id="KW-0812">Transmembrane</keyword>
<keyword evidence="1" id="KW-0472">Membrane</keyword>
<sequence>MRWSSDVKSSWAGAPYNMMHRLFDMRSGIEVDCSNPDICQATVFEQGWGNKLSASDNLHKMSSVYIANGTNFGFFLYETFRQHTVKSVFDWETLVSYLSVGLVLIRWVLGLLALHFGVLHGKSQWFGGGIGCVSGAKSFELLPVVSLPHLKMVLASFWTVGCQFEGQQSGLSEAWFVIYPAIAHFILLYFSLLNILAKMLRRRISDVLFAPTVLVLCLLHYFRLEIAESGWLKGYDGRIPTVVVSDEVEKIQLVEYFMTDLAWRMNGRVALLFWLKVAIVAVNFVPLLLARPFPKDKHHACTVLNGVEKALALRVRHVGGLGRSVTYIVAKVDRKKYRVSSRNLPQPVNILQDAGSNTNLENRSDNTDKCTRVIPFTLSCGQYGVGHTSIKQICPTKENAEEATEIILVNSYELIRLGFLVFGDKYLITFDEWDLLTSIAPFKHFCHLWNHRVLAWKLRSIACEGEAEIAGGRALQSVEPQVWRLDDSKFQKISWRRISACSIQC</sequence>
<organism evidence="2 3">
    <name type="scientific">Phytophthora fragariaefolia</name>
    <dbReference type="NCBI Taxonomy" id="1490495"/>
    <lineage>
        <taxon>Eukaryota</taxon>
        <taxon>Sar</taxon>
        <taxon>Stramenopiles</taxon>
        <taxon>Oomycota</taxon>
        <taxon>Peronosporomycetes</taxon>
        <taxon>Peronosporales</taxon>
        <taxon>Peronosporaceae</taxon>
        <taxon>Phytophthora</taxon>
    </lineage>
</organism>
<feature type="transmembrane region" description="Helical" evidence="1">
    <location>
        <begin position="174"/>
        <end position="197"/>
    </location>
</feature>
<name>A0A9W6Y2K7_9STRA</name>
<dbReference type="EMBL" id="BSXT01002819">
    <property type="protein sequence ID" value="GMF51127.1"/>
    <property type="molecule type" value="Genomic_DNA"/>
</dbReference>
<keyword evidence="3" id="KW-1185">Reference proteome</keyword>
<reference evidence="2" key="1">
    <citation type="submission" date="2023-04" db="EMBL/GenBank/DDBJ databases">
        <title>Phytophthora fragariaefolia NBRC 109709.</title>
        <authorList>
            <person name="Ichikawa N."/>
            <person name="Sato H."/>
            <person name="Tonouchi N."/>
        </authorList>
    </citation>
    <scope>NUCLEOTIDE SEQUENCE</scope>
    <source>
        <strain evidence="2">NBRC 109709</strain>
    </source>
</reference>
<evidence type="ECO:0000313" key="3">
    <source>
        <dbReference type="Proteomes" id="UP001165121"/>
    </source>
</evidence>
<evidence type="ECO:0000256" key="1">
    <source>
        <dbReference type="SAM" id="Phobius"/>
    </source>
</evidence>
<feature type="transmembrane region" description="Helical" evidence="1">
    <location>
        <begin position="271"/>
        <end position="290"/>
    </location>
</feature>
<evidence type="ECO:0000313" key="2">
    <source>
        <dbReference type="EMBL" id="GMF51127.1"/>
    </source>
</evidence>
<dbReference type="Proteomes" id="UP001165121">
    <property type="component" value="Unassembled WGS sequence"/>
</dbReference>
<protein>
    <submittedName>
        <fullName evidence="2">Unnamed protein product</fullName>
    </submittedName>
</protein>
<comment type="caution">
    <text evidence="2">The sequence shown here is derived from an EMBL/GenBank/DDBJ whole genome shotgun (WGS) entry which is preliminary data.</text>
</comment>
<accession>A0A9W6Y2K7</accession>
<proteinExistence type="predicted"/>
<dbReference type="AlphaFoldDB" id="A0A9W6Y2K7"/>
<feature type="transmembrane region" description="Helical" evidence="1">
    <location>
        <begin position="94"/>
        <end position="116"/>
    </location>
</feature>
<gene>
    <name evidence="2" type="ORF">Pfra01_002058200</name>
</gene>
<dbReference type="OrthoDB" id="62228at2759"/>